<evidence type="ECO:0000256" key="8">
    <source>
        <dbReference type="ARBA" id="ARBA00048792"/>
    </source>
</evidence>
<dbReference type="AlphaFoldDB" id="A0A562R312"/>
<dbReference type="RefSeq" id="WP_145650315.1">
    <property type="nucleotide sequence ID" value="NZ_VLLB01000006.1"/>
</dbReference>
<protein>
    <recommendedName>
        <fullName evidence="11">dihydrouracil dehydrogenase (NAD(+))</fullName>
        <ecNumber evidence="11">1.3.1.1</ecNumber>
    </recommendedName>
    <alternativeName>
        <fullName evidence="6">Dihydrothymine dehydrogenase</fullName>
    </alternativeName>
    <alternativeName>
        <fullName evidence="5">Dihydrouracil dehydrogenase</fullName>
    </alternativeName>
</protein>
<dbReference type="OrthoDB" id="9803192at2"/>
<evidence type="ECO:0000256" key="3">
    <source>
        <dbReference type="ARBA" id="ARBA00022643"/>
    </source>
</evidence>
<comment type="catalytic activity">
    <reaction evidence="7">
        <text>5,6-dihydrothymine + NAD(+) = thymine + NADH + H(+)</text>
        <dbReference type="Rhea" id="RHEA:28791"/>
        <dbReference type="ChEBI" id="CHEBI:15378"/>
        <dbReference type="ChEBI" id="CHEBI:17821"/>
        <dbReference type="ChEBI" id="CHEBI:27468"/>
        <dbReference type="ChEBI" id="CHEBI:57540"/>
        <dbReference type="ChEBI" id="CHEBI:57945"/>
        <dbReference type="EC" id="1.3.1.1"/>
    </reaction>
</comment>
<keyword evidence="4" id="KW-0560">Oxidoreductase</keyword>
<dbReference type="Gene3D" id="1.10.1060.10">
    <property type="entry name" value="Alpha-helical ferredoxin"/>
    <property type="match status" value="1"/>
</dbReference>
<reference evidence="13 14" key="1">
    <citation type="journal article" date="2015" name="Stand. Genomic Sci.">
        <title>Genomic Encyclopedia of Bacterial and Archaeal Type Strains, Phase III: the genomes of soil and plant-associated and newly described type strains.</title>
        <authorList>
            <person name="Whitman W.B."/>
            <person name="Woyke T."/>
            <person name="Klenk H.P."/>
            <person name="Zhou Y."/>
            <person name="Lilburn T.G."/>
            <person name="Beck B.J."/>
            <person name="De Vos P."/>
            <person name="Vandamme P."/>
            <person name="Eisen J.A."/>
            <person name="Garrity G."/>
            <person name="Hugenholtz P."/>
            <person name="Kyrpides N.C."/>
        </authorList>
    </citation>
    <scope>NUCLEOTIDE SEQUENCE [LARGE SCALE GENOMIC DNA]</scope>
    <source>
        <strain evidence="13 14">CGMCC 1.10822</strain>
    </source>
</reference>
<sequence length="455" mass="48864">MLDSLNYIPHASASNAELATHFTDLMPPLNARQAAIESARCLYCYDAPCTRICPSDIDVASFIRNIHDRNVDGAAIGILKQNIFGGSCARVCPTEILCEDACVRNHDAEGQPVKIALLQRYALDNMSFTEQPFQRARSTGKTVAVVGAGPAGLSCAHRLAMLGNDVVVFEAQEKAGGLNEYGIAKYKLTEDFAQREVNFLLSIGGIEVRHGQRLGDNLHLKDLHANYDAVFLGLGLGASRKLGLTGEEAAGLLAAVDYIAELRQARDLAALPVPKRAIVIGAGNTAIDMAVQIGRLGAEEVTLVYRRGFDAMTATHHEQDIAKANQVRMVTWAQPLAVLLDGFGRVRGMRFEKTRLDGGRLAGTGETFEIAADAIFKAIGQTMDDGSLADPLATLLQRDGDRIHVDEHFRTVLPGIYAGGDCVAPGQDLTVQAVQHGKLAAMAIHADILMKLEAA</sequence>
<evidence type="ECO:0000256" key="2">
    <source>
        <dbReference type="ARBA" id="ARBA00022630"/>
    </source>
</evidence>
<dbReference type="InterPro" id="IPR017896">
    <property type="entry name" value="4Fe4S_Fe-S-bd"/>
</dbReference>
<evidence type="ECO:0000256" key="6">
    <source>
        <dbReference type="ARBA" id="ARBA00032722"/>
    </source>
</evidence>
<comment type="subunit">
    <text evidence="10">Heterotetramer of 2 PreA and 2 PreT subunits.</text>
</comment>
<evidence type="ECO:0000313" key="13">
    <source>
        <dbReference type="EMBL" id="TWI63451.1"/>
    </source>
</evidence>
<gene>
    <name evidence="13" type="ORF">IP91_03421</name>
</gene>
<keyword evidence="3" id="KW-0288">FMN</keyword>
<comment type="function">
    <text evidence="9">Involved in pyrimidine base degradation. Catalyzes physiologically the reduction of uracil to 5,6-dihydrouracil (DHU) by using NADH as a specific cosubstrate. It also catalyzes the reverse reaction and the reduction of thymine to 5,6-dihydrothymine (DHT).</text>
</comment>
<dbReference type="InterPro" id="IPR023753">
    <property type="entry name" value="FAD/NAD-binding_dom"/>
</dbReference>
<evidence type="ECO:0000256" key="5">
    <source>
        <dbReference type="ARBA" id="ARBA00030119"/>
    </source>
</evidence>
<name>A0A562R312_9BURK</name>
<dbReference type="Gene3D" id="3.50.50.60">
    <property type="entry name" value="FAD/NAD(P)-binding domain"/>
    <property type="match status" value="2"/>
</dbReference>
<accession>A0A562R312</accession>
<dbReference type="GO" id="GO:0051536">
    <property type="term" value="F:iron-sulfur cluster binding"/>
    <property type="evidence" value="ECO:0007669"/>
    <property type="project" value="InterPro"/>
</dbReference>
<proteinExistence type="predicted"/>
<dbReference type="InterPro" id="IPR036188">
    <property type="entry name" value="FAD/NAD-bd_sf"/>
</dbReference>
<feature type="domain" description="4Fe-4S ferredoxin-type" evidence="12">
    <location>
        <begin position="32"/>
        <end position="65"/>
    </location>
</feature>
<dbReference type="PRINTS" id="PR00469">
    <property type="entry name" value="PNDRDTASEII"/>
</dbReference>
<dbReference type="EC" id="1.3.1.1" evidence="11"/>
<evidence type="ECO:0000256" key="11">
    <source>
        <dbReference type="ARBA" id="ARBA00049728"/>
    </source>
</evidence>
<comment type="caution">
    <text evidence="13">The sequence shown here is derived from an EMBL/GenBank/DDBJ whole genome shotgun (WGS) entry which is preliminary data.</text>
</comment>
<evidence type="ECO:0000259" key="12">
    <source>
        <dbReference type="PROSITE" id="PS51379"/>
    </source>
</evidence>
<dbReference type="SUPFAM" id="SSF51971">
    <property type="entry name" value="Nucleotide-binding domain"/>
    <property type="match status" value="1"/>
</dbReference>
<dbReference type="Pfam" id="PF07992">
    <property type="entry name" value="Pyr_redox_2"/>
    <property type="match status" value="1"/>
</dbReference>
<evidence type="ECO:0000256" key="10">
    <source>
        <dbReference type="ARBA" id="ARBA00049714"/>
    </source>
</evidence>
<evidence type="ECO:0000256" key="7">
    <source>
        <dbReference type="ARBA" id="ARBA00047685"/>
    </source>
</evidence>
<dbReference type="PANTHER" id="PTHR43073:SF2">
    <property type="entry name" value="DIHYDROPYRIMIDINE DEHYDROGENASE [NADP(+)]"/>
    <property type="match status" value="1"/>
</dbReference>
<dbReference type="GO" id="GO:0004159">
    <property type="term" value="F:dihydropyrimidine dehydrogenase (NAD+) activity"/>
    <property type="evidence" value="ECO:0007669"/>
    <property type="project" value="UniProtKB-EC"/>
</dbReference>
<dbReference type="Proteomes" id="UP000318431">
    <property type="component" value="Unassembled WGS sequence"/>
</dbReference>
<organism evidence="13 14">
    <name type="scientific">Pseudoduganella lurida</name>
    <dbReference type="NCBI Taxonomy" id="1036180"/>
    <lineage>
        <taxon>Bacteria</taxon>
        <taxon>Pseudomonadati</taxon>
        <taxon>Pseudomonadota</taxon>
        <taxon>Betaproteobacteria</taxon>
        <taxon>Burkholderiales</taxon>
        <taxon>Oxalobacteraceae</taxon>
        <taxon>Telluria group</taxon>
        <taxon>Pseudoduganella</taxon>
    </lineage>
</organism>
<dbReference type="InterPro" id="IPR028261">
    <property type="entry name" value="DPD_II"/>
</dbReference>
<dbReference type="EMBL" id="VLLB01000006">
    <property type="protein sequence ID" value="TWI63451.1"/>
    <property type="molecule type" value="Genomic_DNA"/>
</dbReference>
<comment type="catalytic activity">
    <reaction evidence="8">
        <text>5,6-dihydrouracil + NAD(+) = uracil + NADH + H(+)</text>
        <dbReference type="Rhea" id="RHEA:20189"/>
        <dbReference type="ChEBI" id="CHEBI:15378"/>
        <dbReference type="ChEBI" id="CHEBI:15901"/>
        <dbReference type="ChEBI" id="CHEBI:17568"/>
        <dbReference type="ChEBI" id="CHEBI:57540"/>
        <dbReference type="ChEBI" id="CHEBI:57945"/>
        <dbReference type="EC" id="1.3.1.1"/>
    </reaction>
</comment>
<evidence type="ECO:0000256" key="9">
    <source>
        <dbReference type="ARBA" id="ARBA00049578"/>
    </source>
</evidence>
<dbReference type="PROSITE" id="PS51379">
    <property type="entry name" value="4FE4S_FER_2"/>
    <property type="match status" value="1"/>
</dbReference>
<dbReference type="Pfam" id="PF14691">
    <property type="entry name" value="Fer4_20"/>
    <property type="match status" value="1"/>
</dbReference>
<evidence type="ECO:0000313" key="14">
    <source>
        <dbReference type="Proteomes" id="UP000318431"/>
    </source>
</evidence>
<dbReference type="SUPFAM" id="SSF46548">
    <property type="entry name" value="alpha-helical ferredoxin"/>
    <property type="match status" value="1"/>
</dbReference>
<evidence type="ECO:0000256" key="1">
    <source>
        <dbReference type="ARBA" id="ARBA00001917"/>
    </source>
</evidence>
<keyword evidence="14" id="KW-1185">Reference proteome</keyword>
<dbReference type="PRINTS" id="PR00368">
    <property type="entry name" value="FADPNR"/>
</dbReference>
<comment type="cofactor">
    <cofactor evidence="1">
        <name>FMN</name>
        <dbReference type="ChEBI" id="CHEBI:58210"/>
    </cofactor>
</comment>
<dbReference type="PANTHER" id="PTHR43073">
    <property type="entry name" value="DIHYDROPYRIMIDINE DEHYDROGENASE [NADP(+)]"/>
    <property type="match status" value="1"/>
</dbReference>
<evidence type="ECO:0000256" key="4">
    <source>
        <dbReference type="ARBA" id="ARBA00023002"/>
    </source>
</evidence>
<keyword evidence="2" id="KW-0285">Flavoprotein</keyword>
<dbReference type="InterPro" id="IPR009051">
    <property type="entry name" value="Helical_ferredxn"/>
</dbReference>